<dbReference type="GO" id="GO:0016491">
    <property type="term" value="F:oxidoreductase activity"/>
    <property type="evidence" value="ECO:0007669"/>
    <property type="project" value="InterPro"/>
</dbReference>
<proteinExistence type="predicted"/>
<dbReference type="InterPro" id="IPR039374">
    <property type="entry name" value="SIP_fam"/>
</dbReference>
<dbReference type="InterPro" id="IPR017927">
    <property type="entry name" value="FAD-bd_FR_type"/>
</dbReference>
<dbReference type="InterPro" id="IPR017938">
    <property type="entry name" value="Riboflavin_synthase-like_b-brl"/>
</dbReference>
<dbReference type="EMBL" id="CP012752">
    <property type="protein sequence ID" value="ALG09124.1"/>
    <property type="molecule type" value="Genomic_DNA"/>
</dbReference>
<dbReference type="PROSITE" id="PS51384">
    <property type="entry name" value="FAD_FR"/>
    <property type="match status" value="1"/>
</dbReference>
<dbReference type="PANTHER" id="PTHR30157:SF0">
    <property type="entry name" value="NADPH-DEPENDENT FERRIC-CHELATE REDUCTASE"/>
    <property type="match status" value="1"/>
</dbReference>
<dbReference type="AlphaFoldDB" id="A0A0N9I3P9"/>
<dbReference type="Gene3D" id="3.40.50.80">
    <property type="entry name" value="Nucleotide-binding domain of ferredoxin-NADP reductase (FNR) module"/>
    <property type="match status" value="1"/>
</dbReference>
<dbReference type="KEGG" id="kphy:AOZ06_21360"/>
<evidence type="ECO:0000313" key="2">
    <source>
        <dbReference type="EMBL" id="ALG09124.1"/>
    </source>
</evidence>
<dbReference type="Gene3D" id="2.40.30.10">
    <property type="entry name" value="Translation factors"/>
    <property type="match status" value="1"/>
</dbReference>
<dbReference type="SUPFAM" id="SSF63380">
    <property type="entry name" value="Riboflavin synthase domain-like"/>
    <property type="match status" value="1"/>
</dbReference>
<gene>
    <name evidence="2" type="ORF">AOZ06_21360</name>
</gene>
<dbReference type="RefSeq" id="WP_054291028.1">
    <property type="nucleotide sequence ID" value="NZ_CP012752.1"/>
</dbReference>
<name>A0A0N9I3P9_9PSEU</name>
<feature type="domain" description="FAD-binding FR-type" evidence="1">
    <location>
        <begin position="30"/>
        <end position="150"/>
    </location>
</feature>
<dbReference type="Proteomes" id="UP000063699">
    <property type="component" value="Chromosome"/>
</dbReference>
<dbReference type="InterPro" id="IPR039261">
    <property type="entry name" value="FNR_nucleotide-bd"/>
</dbReference>
<evidence type="ECO:0000259" key="1">
    <source>
        <dbReference type="PROSITE" id="PS51384"/>
    </source>
</evidence>
<reference evidence="2 3" key="1">
    <citation type="submission" date="2015-07" db="EMBL/GenBank/DDBJ databases">
        <title>Genome sequencing of Kibdelosporangium phytohabitans.</title>
        <authorList>
            <person name="Qin S."/>
            <person name="Xing K."/>
        </authorList>
    </citation>
    <scope>NUCLEOTIDE SEQUENCE [LARGE SCALE GENOMIC DNA]</scope>
    <source>
        <strain evidence="2 3">KLBMP1111</strain>
    </source>
</reference>
<evidence type="ECO:0000313" key="3">
    <source>
        <dbReference type="Proteomes" id="UP000063699"/>
    </source>
</evidence>
<dbReference type="CDD" id="cd06193">
    <property type="entry name" value="siderophore_interacting"/>
    <property type="match status" value="1"/>
</dbReference>
<organism evidence="2 3">
    <name type="scientific">Kibdelosporangium phytohabitans</name>
    <dbReference type="NCBI Taxonomy" id="860235"/>
    <lineage>
        <taxon>Bacteria</taxon>
        <taxon>Bacillati</taxon>
        <taxon>Actinomycetota</taxon>
        <taxon>Actinomycetes</taxon>
        <taxon>Pseudonocardiales</taxon>
        <taxon>Pseudonocardiaceae</taxon>
        <taxon>Kibdelosporangium</taxon>
    </lineage>
</organism>
<dbReference type="Pfam" id="PF08021">
    <property type="entry name" value="FAD_binding_9"/>
    <property type="match status" value="1"/>
</dbReference>
<keyword evidence="3" id="KW-1185">Reference proteome</keyword>
<dbReference type="InterPro" id="IPR013113">
    <property type="entry name" value="SIP_FAD-bd"/>
</dbReference>
<dbReference type="OrthoDB" id="3291337at2"/>
<dbReference type="STRING" id="860235.AOZ06_21360"/>
<protein>
    <submittedName>
        <fullName evidence="2">Fe-utilization protein</fullName>
    </submittedName>
</protein>
<dbReference type="InterPro" id="IPR007037">
    <property type="entry name" value="SIP_rossman_dom"/>
</dbReference>
<sequence length="267" mass="29149">MTRTIHPDFADRVAAHQRTGRGAVRVPYPIGVCTVPIAARTDLTPFMVRLELNGPDLAGFHSYQADDHVKIVFPDDDGTWRRPVRNAGQMLDWPHPMPLTRDYTVRRYSGETLVLDIALHDGGIAAEWARTARVGESVTVAGPPGGKVFPYTHDHYVLAVDATGLPAAARWLEEAPAGPTVHLVIEVDDPVEHDYPLPQRDGVEIIRLVRSGASALAPTVSELDVPAGAFLFAAGEASDIKPLRTWPKDMASITGYWKRGVAGLERE</sequence>
<dbReference type="PANTHER" id="PTHR30157">
    <property type="entry name" value="FERRIC REDUCTASE, NADPH-DEPENDENT"/>
    <property type="match status" value="1"/>
</dbReference>
<accession>A0A0N9I3P9</accession>
<dbReference type="Pfam" id="PF04954">
    <property type="entry name" value="SIP"/>
    <property type="match status" value="1"/>
</dbReference>